<keyword evidence="5 8" id="KW-0812">Transmembrane</keyword>
<keyword evidence="10" id="KW-1185">Reference proteome</keyword>
<dbReference type="Proteomes" id="UP000195437">
    <property type="component" value="Chromosome"/>
</dbReference>
<accession>A0A1Y0ISH6</accession>
<evidence type="ECO:0000313" key="9">
    <source>
        <dbReference type="EMBL" id="ARU63407.1"/>
    </source>
</evidence>
<comment type="similarity">
    <text evidence="2">Belongs to the amino acid-polyamine-organocation (APC) superfamily. Spore germination protein (SGP) (TC 2.A.3.9) family.</text>
</comment>
<dbReference type="OrthoDB" id="2380240at2"/>
<evidence type="ECO:0000256" key="7">
    <source>
        <dbReference type="ARBA" id="ARBA00023136"/>
    </source>
</evidence>
<feature type="transmembrane region" description="Helical" evidence="8">
    <location>
        <begin position="274"/>
        <end position="295"/>
    </location>
</feature>
<feature type="transmembrane region" description="Helical" evidence="8">
    <location>
        <begin position="188"/>
        <end position="212"/>
    </location>
</feature>
<dbReference type="EMBL" id="CP021434">
    <property type="protein sequence ID" value="ARU63407.1"/>
    <property type="molecule type" value="Genomic_DNA"/>
</dbReference>
<dbReference type="Pfam" id="PF03845">
    <property type="entry name" value="Spore_permease"/>
    <property type="match status" value="1"/>
</dbReference>
<feature type="transmembrane region" description="Helical" evidence="8">
    <location>
        <begin position="336"/>
        <end position="359"/>
    </location>
</feature>
<gene>
    <name evidence="9" type="ORF">CBW65_22245</name>
</gene>
<feature type="transmembrane region" description="Helical" evidence="8">
    <location>
        <begin position="150"/>
        <end position="168"/>
    </location>
</feature>
<organism evidence="9 10">
    <name type="scientific">Tumebacillus avium</name>
    <dbReference type="NCBI Taxonomy" id="1903704"/>
    <lineage>
        <taxon>Bacteria</taxon>
        <taxon>Bacillati</taxon>
        <taxon>Bacillota</taxon>
        <taxon>Bacilli</taxon>
        <taxon>Bacillales</taxon>
        <taxon>Alicyclobacillaceae</taxon>
        <taxon>Tumebacillus</taxon>
    </lineage>
</organism>
<dbReference type="AlphaFoldDB" id="A0A1Y0ISH6"/>
<dbReference type="RefSeq" id="WP_087458752.1">
    <property type="nucleotide sequence ID" value="NZ_CP021434.1"/>
</dbReference>
<comment type="subcellular location">
    <subcellularLocation>
        <location evidence="1">Membrane</location>
        <topology evidence="1">Multi-pass membrane protein</topology>
    </subcellularLocation>
</comment>
<feature type="transmembrane region" description="Helical" evidence="8">
    <location>
        <begin position="307"/>
        <end position="324"/>
    </location>
</feature>
<dbReference type="GO" id="GO:0009847">
    <property type="term" value="P:spore germination"/>
    <property type="evidence" value="ECO:0007669"/>
    <property type="project" value="InterPro"/>
</dbReference>
<evidence type="ECO:0000256" key="3">
    <source>
        <dbReference type="ARBA" id="ARBA00022448"/>
    </source>
</evidence>
<dbReference type="NCBIfam" id="TIGR00912">
    <property type="entry name" value="2A0309"/>
    <property type="match status" value="1"/>
</dbReference>
<sequence length="367" mass="41248">MAAGGSAEPHKRINSIQLMFLLHTVPVGVGILGLVRFVADRSGHDASLAILFSGLYPQIGILFSWLLLKRFDSFGVYDVHRKLFGRLIGSLLSILFAGYCLFASVMTLRTFVELVNTWLFPMTPVWVLTILFLMPILYASYAGLQLLGRYATAAFFLTIWILFLNYFPISDGTFSHLLPLGSTGLSSILQGSMLSALSLLGTELLLVFYPYVVYKKDVLPAASIASWSVVLLYTLTSVATLMFFSQEQLKKTIWPLLTMFKHVQIPFIERFETIIIAVWLLQIVNTCSTYLWAGMEGVEKVFRFRPKYLYLVFFAAALYLSTQITGRIEINFYLNILSKTGMAIMVVFPAFLWLLAVIFRKKGGAAP</sequence>
<evidence type="ECO:0000256" key="2">
    <source>
        <dbReference type="ARBA" id="ARBA00007998"/>
    </source>
</evidence>
<dbReference type="PANTHER" id="PTHR34975:SF2">
    <property type="entry name" value="SPORE GERMINATION PROTEIN A2"/>
    <property type="match status" value="1"/>
</dbReference>
<dbReference type="PANTHER" id="PTHR34975">
    <property type="entry name" value="SPORE GERMINATION PROTEIN A2"/>
    <property type="match status" value="1"/>
</dbReference>
<evidence type="ECO:0000256" key="4">
    <source>
        <dbReference type="ARBA" id="ARBA00022544"/>
    </source>
</evidence>
<dbReference type="InterPro" id="IPR004761">
    <property type="entry name" value="Spore_GerAB"/>
</dbReference>
<feature type="transmembrane region" description="Helical" evidence="8">
    <location>
        <begin position="224"/>
        <end position="244"/>
    </location>
</feature>
<evidence type="ECO:0000313" key="10">
    <source>
        <dbReference type="Proteomes" id="UP000195437"/>
    </source>
</evidence>
<feature type="transmembrane region" description="Helical" evidence="8">
    <location>
        <begin position="45"/>
        <end position="68"/>
    </location>
</feature>
<evidence type="ECO:0000256" key="6">
    <source>
        <dbReference type="ARBA" id="ARBA00022989"/>
    </source>
</evidence>
<dbReference type="KEGG" id="tum:CBW65_22245"/>
<evidence type="ECO:0000256" key="1">
    <source>
        <dbReference type="ARBA" id="ARBA00004141"/>
    </source>
</evidence>
<feature type="transmembrane region" description="Helical" evidence="8">
    <location>
        <begin position="118"/>
        <end position="138"/>
    </location>
</feature>
<protein>
    <submittedName>
        <fullName evidence="9">Uncharacterized protein</fullName>
    </submittedName>
</protein>
<keyword evidence="4" id="KW-0309">Germination</keyword>
<name>A0A1Y0ISH6_9BACL</name>
<keyword evidence="7 8" id="KW-0472">Membrane</keyword>
<proteinExistence type="inferred from homology"/>
<feature type="transmembrane region" description="Helical" evidence="8">
    <location>
        <begin position="88"/>
        <end position="112"/>
    </location>
</feature>
<keyword evidence="3" id="KW-0813">Transport</keyword>
<reference evidence="10" key="1">
    <citation type="submission" date="2017-05" db="EMBL/GenBank/DDBJ databases">
        <authorList>
            <person name="Sung H."/>
        </authorList>
    </citation>
    <scope>NUCLEOTIDE SEQUENCE [LARGE SCALE GENOMIC DNA]</scope>
    <source>
        <strain evidence="10">AR23208</strain>
    </source>
</reference>
<evidence type="ECO:0000256" key="8">
    <source>
        <dbReference type="SAM" id="Phobius"/>
    </source>
</evidence>
<dbReference type="GO" id="GO:0016020">
    <property type="term" value="C:membrane"/>
    <property type="evidence" value="ECO:0007669"/>
    <property type="project" value="UniProtKB-SubCell"/>
</dbReference>
<evidence type="ECO:0000256" key="5">
    <source>
        <dbReference type="ARBA" id="ARBA00022692"/>
    </source>
</evidence>
<feature type="transmembrane region" description="Helical" evidence="8">
    <location>
        <begin position="20"/>
        <end position="39"/>
    </location>
</feature>
<keyword evidence="6 8" id="KW-1133">Transmembrane helix</keyword>